<dbReference type="SUPFAM" id="SSF55729">
    <property type="entry name" value="Acyl-CoA N-acyltransferases (Nat)"/>
    <property type="match status" value="2"/>
</dbReference>
<feature type="domain" description="N-acetyltransferase" evidence="3">
    <location>
        <begin position="6"/>
        <end position="169"/>
    </location>
</feature>
<evidence type="ECO:0000259" key="3">
    <source>
        <dbReference type="PROSITE" id="PS51186"/>
    </source>
</evidence>
<evidence type="ECO:0000256" key="2">
    <source>
        <dbReference type="ARBA" id="ARBA00023315"/>
    </source>
</evidence>
<dbReference type="PANTHER" id="PTHR43877:SF1">
    <property type="entry name" value="ACETYLTRANSFERASE"/>
    <property type="match status" value="1"/>
</dbReference>
<dbReference type="Pfam" id="PF00583">
    <property type="entry name" value="Acetyltransf_1"/>
    <property type="match status" value="2"/>
</dbReference>
<reference evidence="4" key="1">
    <citation type="submission" date="2021-04" db="EMBL/GenBank/DDBJ databases">
        <title>Genome based classification of Actinospica acidithermotolerans sp. nov., an actinobacterium isolated from an Indonesian hot spring.</title>
        <authorList>
            <person name="Kusuma A.B."/>
            <person name="Putra K.E."/>
            <person name="Nafisah S."/>
            <person name="Loh J."/>
            <person name="Nouioui I."/>
            <person name="Goodfellow M."/>
        </authorList>
    </citation>
    <scope>NUCLEOTIDE SEQUENCE</scope>
    <source>
        <strain evidence="4">CSCA 57</strain>
    </source>
</reference>
<dbReference type="PROSITE" id="PS51186">
    <property type="entry name" value="GNAT"/>
    <property type="match status" value="1"/>
</dbReference>
<keyword evidence="1 4" id="KW-0808">Transferase</keyword>
<dbReference type="InterPro" id="IPR050832">
    <property type="entry name" value="Bact_Acetyltransf"/>
</dbReference>
<accession>A0A941IS77</accession>
<evidence type="ECO:0000256" key="1">
    <source>
        <dbReference type="ARBA" id="ARBA00022679"/>
    </source>
</evidence>
<organism evidence="4 5">
    <name type="scientific">Actinospica durhamensis</name>
    <dbReference type="NCBI Taxonomy" id="1508375"/>
    <lineage>
        <taxon>Bacteria</taxon>
        <taxon>Bacillati</taxon>
        <taxon>Actinomycetota</taxon>
        <taxon>Actinomycetes</taxon>
        <taxon>Catenulisporales</taxon>
        <taxon>Actinospicaceae</taxon>
        <taxon>Actinospica</taxon>
    </lineage>
</organism>
<dbReference type="InterPro" id="IPR016181">
    <property type="entry name" value="Acyl_CoA_acyltransferase"/>
</dbReference>
<dbReference type="EMBL" id="JAGSOG010000523">
    <property type="protein sequence ID" value="MBR7839640.1"/>
    <property type="molecule type" value="Genomic_DNA"/>
</dbReference>
<dbReference type="Gene3D" id="3.40.630.30">
    <property type="match status" value="1"/>
</dbReference>
<dbReference type="Proteomes" id="UP000675781">
    <property type="component" value="Unassembled WGS sequence"/>
</dbReference>
<proteinExistence type="predicted"/>
<evidence type="ECO:0000313" key="5">
    <source>
        <dbReference type="Proteomes" id="UP000675781"/>
    </source>
</evidence>
<sequence length="342" mass="37139">MHFSIEPFVPARAGERDLRGYYNVTNAIFKEADPHAPQNTFETVVEVLRATDPPSVRRRFWIARGDGGDVIGLIIAQLPSEENAQAVVASVRVLPAVRGRGVGSGLLRAMVDDTALIAGRSRLVGFDVVGGSAGDRWAAGLGFERTQERVLQVLHVAELDSARWNIPVSAGFFLEAWSGAAPERLVAQYALARSAIADAPTGDSSLREPQWTAQRVREHEAFEREAGRDLWVVAAVEDASSRIVGMTEMSGYPEQATVTSQRDTAVLAEFRGNGLGRAIKAAMMRTLSTARPHLERVLTTTASDNKYMIAVNHDLGYVTARRMVTIEGAISEVRSRLGADDS</sequence>
<evidence type="ECO:0000313" key="4">
    <source>
        <dbReference type="EMBL" id="MBR7839640.1"/>
    </source>
</evidence>
<name>A0A941IS77_9ACTN</name>
<keyword evidence="5" id="KW-1185">Reference proteome</keyword>
<dbReference type="EC" id="2.3.1.-" evidence="4"/>
<dbReference type="GO" id="GO:0016747">
    <property type="term" value="F:acyltransferase activity, transferring groups other than amino-acyl groups"/>
    <property type="evidence" value="ECO:0007669"/>
    <property type="project" value="InterPro"/>
</dbReference>
<gene>
    <name evidence="4" type="ORF">KDL01_40690</name>
</gene>
<dbReference type="InterPro" id="IPR000182">
    <property type="entry name" value="GNAT_dom"/>
</dbReference>
<dbReference type="PANTHER" id="PTHR43877">
    <property type="entry name" value="AMINOALKYLPHOSPHONATE N-ACETYLTRANSFERASE-RELATED-RELATED"/>
    <property type="match status" value="1"/>
</dbReference>
<comment type="caution">
    <text evidence="4">The sequence shown here is derived from an EMBL/GenBank/DDBJ whole genome shotgun (WGS) entry which is preliminary data.</text>
</comment>
<dbReference type="AlphaFoldDB" id="A0A941IS77"/>
<keyword evidence="2 4" id="KW-0012">Acyltransferase</keyword>
<dbReference type="RefSeq" id="WP_212534064.1">
    <property type="nucleotide sequence ID" value="NZ_JAGSOG010000523.1"/>
</dbReference>
<dbReference type="CDD" id="cd04301">
    <property type="entry name" value="NAT_SF"/>
    <property type="match status" value="1"/>
</dbReference>
<protein>
    <submittedName>
        <fullName evidence="4">GNAT family N-acetyltransferase</fullName>
        <ecNumber evidence="4">2.3.1.-</ecNumber>
    </submittedName>
</protein>